<dbReference type="PROSITE" id="PS00018">
    <property type="entry name" value="EF_HAND_1"/>
    <property type="match status" value="1"/>
</dbReference>
<dbReference type="SUPFAM" id="SSF47473">
    <property type="entry name" value="EF-hand"/>
    <property type="match status" value="1"/>
</dbReference>
<name>A0AA36MX43_9DINO</name>
<reference evidence="3" key="1">
    <citation type="submission" date="2023-08" db="EMBL/GenBank/DDBJ databases">
        <authorList>
            <person name="Chen Y."/>
            <person name="Shah S."/>
            <person name="Dougan E. K."/>
            <person name="Thang M."/>
            <person name="Chan C."/>
        </authorList>
    </citation>
    <scope>NUCLEOTIDE SEQUENCE</scope>
</reference>
<accession>A0AA36MX43</accession>
<dbReference type="EMBL" id="CAUJNA010000861">
    <property type="protein sequence ID" value="CAJ1381978.1"/>
    <property type="molecule type" value="Genomic_DNA"/>
</dbReference>
<evidence type="ECO:0000313" key="3">
    <source>
        <dbReference type="EMBL" id="CAJ1381978.1"/>
    </source>
</evidence>
<dbReference type="PROSITE" id="PS50222">
    <property type="entry name" value="EF_HAND_2"/>
    <property type="match status" value="1"/>
</dbReference>
<organism evidence="3 4">
    <name type="scientific">Effrenium voratum</name>
    <dbReference type="NCBI Taxonomy" id="2562239"/>
    <lineage>
        <taxon>Eukaryota</taxon>
        <taxon>Sar</taxon>
        <taxon>Alveolata</taxon>
        <taxon>Dinophyceae</taxon>
        <taxon>Suessiales</taxon>
        <taxon>Symbiodiniaceae</taxon>
        <taxon>Effrenium</taxon>
    </lineage>
</organism>
<protein>
    <recommendedName>
        <fullName evidence="2">EF-hand domain-containing protein</fullName>
    </recommendedName>
</protein>
<dbReference type="InterPro" id="IPR002048">
    <property type="entry name" value="EF_hand_dom"/>
</dbReference>
<keyword evidence="1" id="KW-0106">Calcium</keyword>
<evidence type="ECO:0000313" key="4">
    <source>
        <dbReference type="Proteomes" id="UP001178507"/>
    </source>
</evidence>
<comment type="caution">
    <text evidence="3">The sequence shown here is derived from an EMBL/GenBank/DDBJ whole genome shotgun (WGS) entry which is preliminary data.</text>
</comment>
<dbReference type="InterPro" id="IPR011992">
    <property type="entry name" value="EF-hand-dom_pair"/>
</dbReference>
<dbReference type="AlphaFoldDB" id="A0AA36MX43"/>
<dbReference type="Proteomes" id="UP001178507">
    <property type="component" value="Unassembled WGS sequence"/>
</dbReference>
<feature type="domain" description="EF-hand" evidence="2">
    <location>
        <begin position="77"/>
        <end position="112"/>
    </location>
</feature>
<dbReference type="Gene3D" id="1.10.238.10">
    <property type="entry name" value="EF-hand"/>
    <property type="match status" value="1"/>
</dbReference>
<dbReference type="InterPro" id="IPR018247">
    <property type="entry name" value="EF_Hand_1_Ca_BS"/>
</dbReference>
<evidence type="ECO:0000256" key="1">
    <source>
        <dbReference type="ARBA" id="ARBA00022837"/>
    </source>
</evidence>
<gene>
    <name evidence="3" type="ORF">EVOR1521_LOCUS9491</name>
</gene>
<evidence type="ECO:0000259" key="2">
    <source>
        <dbReference type="PROSITE" id="PS50222"/>
    </source>
</evidence>
<dbReference type="CDD" id="cd00051">
    <property type="entry name" value="EFh"/>
    <property type="match status" value="1"/>
</dbReference>
<dbReference type="GO" id="GO:0005509">
    <property type="term" value="F:calcium ion binding"/>
    <property type="evidence" value="ECO:0007669"/>
    <property type="project" value="InterPro"/>
</dbReference>
<proteinExistence type="predicted"/>
<sequence length="371" mass="41889">MSARKLFPRGSSGGELCPGTRVIVHGIRSVKEMNGKEGTCIDWVPEEGRVHVQLDAGVKALRPKNLKVVRPKQPTNEMLDRVLEVFGSADSNGDGVLDINEFARCLAGIGLGKEYVMAFQLAMDKDHDFEIDYAEFTQWALGADMPGRRTRLDLYWPKKRELPIEPVDEDDTVPDYDEELTERDIVKLMHRPLPDDWPTHGINIVNNARARFPYYPIEGIVWSMKRNGYIGGIVLADIRSTGAKEVHPCRTTPLRACSEPFPAVYRNISPEGEMLVYEETRESGFGAMRDGKVPPIGVIPSGDLFTVYEARQGAEYGFCFGRIKFQGQESPPTWVVLGLLVEKGRRWMKPDEERFPKDLTFSDAERMHGMQ</sequence>
<keyword evidence="4" id="KW-1185">Reference proteome</keyword>